<dbReference type="InterPro" id="IPR038062">
    <property type="entry name" value="ScdA-like_N_sf"/>
</dbReference>
<dbReference type="PROSITE" id="PS51257">
    <property type="entry name" value="PROKAR_LIPOPROTEIN"/>
    <property type="match status" value="1"/>
</dbReference>
<dbReference type="NCBIfam" id="TIGR03980">
    <property type="entry name" value="prismane_assoc"/>
    <property type="match status" value="1"/>
</dbReference>
<evidence type="ECO:0000259" key="1">
    <source>
        <dbReference type="Pfam" id="PF08984"/>
    </source>
</evidence>
<gene>
    <name evidence="2" type="ORF">GC105_13615</name>
</gene>
<dbReference type="PANTHER" id="PTHR39341">
    <property type="entry name" value="BSL7085 PROTEIN"/>
    <property type="match status" value="1"/>
</dbReference>
<dbReference type="RefSeq" id="WP_152805831.1">
    <property type="nucleotide sequence ID" value="NZ_WHNX01000028.1"/>
</dbReference>
<accession>A0A6A7KBA6</accession>
<dbReference type="InterPro" id="IPR023883">
    <property type="entry name" value="CHP03980_redox-disulphide"/>
</dbReference>
<proteinExistence type="predicted"/>
<dbReference type="PANTHER" id="PTHR39341:SF1">
    <property type="entry name" value="DUF1858 DOMAIN-CONTAINING PROTEIN"/>
    <property type="match status" value="1"/>
</dbReference>
<feature type="domain" description="DUF1858" evidence="1">
    <location>
        <begin position="3"/>
        <end position="56"/>
    </location>
</feature>
<comment type="caution">
    <text evidence="2">The sequence shown here is derived from an EMBL/GenBank/DDBJ whole genome shotgun (WGS) entry which is preliminary data.</text>
</comment>
<protein>
    <submittedName>
        <fullName evidence="2">DUF1858 domain-containing protein</fullName>
    </submittedName>
</protein>
<sequence>MKIERNMTIGEVVRKYPNLIPVLGSFGMGCVGCPSAQSETLEEAASVHGIDVDELMKALNNEVQ</sequence>
<keyword evidence="3" id="KW-1185">Reference proteome</keyword>
<evidence type="ECO:0000313" key="3">
    <source>
        <dbReference type="Proteomes" id="UP000440004"/>
    </source>
</evidence>
<organism evidence="2 3">
    <name type="scientific">Alkalibaculum sporogenes</name>
    <dbReference type="NCBI Taxonomy" id="2655001"/>
    <lineage>
        <taxon>Bacteria</taxon>
        <taxon>Bacillati</taxon>
        <taxon>Bacillota</taxon>
        <taxon>Clostridia</taxon>
        <taxon>Eubacteriales</taxon>
        <taxon>Eubacteriaceae</taxon>
        <taxon>Alkalibaculum</taxon>
    </lineage>
</organism>
<dbReference type="Pfam" id="PF08984">
    <property type="entry name" value="DUF1858"/>
    <property type="match status" value="1"/>
</dbReference>
<dbReference type="Proteomes" id="UP000440004">
    <property type="component" value="Unassembled WGS sequence"/>
</dbReference>
<reference evidence="2 3" key="1">
    <citation type="submission" date="2019-10" db="EMBL/GenBank/DDBJ databases">
        <title>Alkalibaculum tamaniensis sp.nov., a new alkaliphilic acetogen, isolated on methoxylated aromatics from a mud volcano.</title>
        <authorList>
            <person name="Khomyakova M.A."/>
            <person name="Merkel A.Y."/>
            <person name="Bonch-Osmolovskaya E.A."/>
            <person name="Slobodkin A.I."/>
        </authorList>
    </citation>
    <scope>NUCLEOTIDE SEQUENCE [LARGE SCALE GENOMIC DNA]</scope>
    <source>
        <strain evidence="2 3">M08DMB</strain>
    </source>
</reference>
<dbReference type="SUPFAM" id="SSF140683">
    <property type="entry name" value="SP0561-like"/>
    <property type="match status" value="1"/>
</dbReference>
<dbReference type="Gene3D" id="1.10.3910.10">
    <property type="entry name" value="SP0561-like"/>
    <property type="match status" value="1"/>
</dbReference>
<dbReference type="InterPro" id="IPR015077">
    <property type="entry name" value="DUF1858"/>
</dbReference>
<name>A0A6A7KBA6_9FIRM</name>
<dbReference type="AlphaFoldDB" id="A0A6A7KBA6"/>
<dbReference type="EMBL" id="WHNX01000028">
    <property type="protein sequence ID" value="MPW26820.1"/>
    <property type="molecule type" value="Genomic_DNA"/>
</dbReference>
<evidence type="ECO:0000313" key="2">
    <source>
        <dbReference type="EMBL" id="MPW26820.1"/>
    </source>
</evidence>